<evidence type="ECO:0000313" key="2">
    <source>
        <dbReference type="Proteomes" id="UP001500604"/>
    </source>
</evidence>
<comment type="caution">
    <text evidence="1">The sequence shown here is derived from an EMBL/GenBank/DDBJ whole genome shotgun (WGS) entry which is preliminary data.</text>
</comment>
<keyword evidence="2" id="KW-1185">Reference proteome</keyword>
<organism evidence="1 2">
    <name type="scientific">Kistimonas scapharcae</name>
    <dbReference type="NCBI Taxonomy" id="1036133"/>
    <lineage>
        <taxon>Bacteria</taxon>
        <taxon>Pseudomonadati</taxon>
        <taxon>Pseudomonadota</taxon>
        <taxon>Gammaproteobacteria</taxon>
        <taxon>Oceanospirillales</taxon>
        <taxon>Endozoicomonadaceae</taxon>
        <taxon>Kistimonas</taxon>
    </lineage>
</organism>
<reference evidence="2" key="1">
    <citation type="journal article" date="2019" name="Int. J. Syst. Evol. Microbiol.">
        <title>The Global Catalogue of Microorganisms (GCM) 10K type strain sequencing project: providing services to taxonomists for standard genome sequencing and annotation.</title>
        <authorList>
            <consortium name="The Broad Institute Genomics Platform"/>
            <consortium name="The Broad Institute Genome Sequencing Center for Infectious Disease"/>
            <person name="Wu L."/>
            <person name="Ma J."/>
        </authorList>
    </citation>
    <scope>NUCLEOTIDE SEQUENCE [LARGE SCALE GENOMIC DNA]</scope>
    <source>
        <strain evidence="2">JCM 17805</strain>
    </source>
</reference>
<dbReference type="EMBL" id="BAABFL010000108">
    <property type="protein sequence ID" value="GAA4648816.1"/>
    <property type="molecule type" value="Genomic_DNA"/>
</dbReference>
<gene>
    <name evidence="1" type="ORF">GCM10023116_10890</name>
</gene>
<proteinExistence type="predicted"/>
<protein>
    <submittedName>
        <fullName evidence="1">Uncharacterized protein</fullName>
    </submittedName>
</protein>
<dbReference type="RefSeq" id="WP_345194537.1">
    <property type="nucleotide sequence ID" value="NZ_BAABFL010000108.1"/>
</dbReference>
<name>A0ABP8V0S7_9GAMM</name>
<accession>A0ABP8V0S7</accession>
<evidence type="ECO:0000313" key="1">
    <source>
        <dbReference type="EMBL" id="GAA4648816.1"/>
    </source>
</evidence>
<sequence>MEHVTRVKDRITYEEGCIKEYLSNGWIRVEMNWGEIREYQLKDLIPYRELQQAVPAPEETRVH</sequence>
<dbReference type="Proteomes" id="UP001500604">
    <property type="component" value="Unassembled WGS sequence"/>
</dbReference>